<feature type="compositionally biased region" description="Basic residues" evidence="1">
    <location>
        <begin position="50"/>
        <end position="68"/>
    </location>
</feature>
<dbReference type="KEGG" id="cput:CONPUDRAFT_160612"/>
<dbReference type="GeneID" id="19204350"/>
<feature type="compositionally biased region" description="Acidic residues" evidence="1">
    <location>
        <begin position="413"/>
        <end position="426"/>
    </location>
</feature>
<dbReference type="RefSeq" id="XP_007775950.1">
    <property type="nucleotide sequence ID" value="XM_007777760.1"/>
</dbReference>
<accession>R7SFL5</accession>
<feature type="compositionally biased region" description="Pro residues" evidence="1">
    <location>
        <begin position="34"/>
        <end position="44"/>
    </location>
</feature>
<dbReference type="OrthoDB" id="3220614at2759"/>
<keyword evidence="3" id="KW-1185">Reference proteome</keyword>
<dbReference type="Proteomes" id="UP000053558">
    <property type="component" value="Unassembled WGS sequence"/>
</dbReference>
<gene>
    <name evidence="2" type="ORF">CONPUDRAFT_160612</name>
</gene>
<proteinExistence type="predicted"/>
<evidence type="ECO:0000313" key="3">
    <source>
        <dbReference type="Proteomes" id="UP000053558"/>
    </source>
</evidence>
<sequence>MARKSSSSTPTTRSHSPCERPRKKRRTSKSQPSLSPPPSPPPSKSPQKAGKSKSAPRKTKKKRAKVGHIKSLSIDDQCLRLSRVFARTGGLMLEIESALQLGVWKSLEGTHAFGEISPELQEQWEKMSKGWQDWHLWIFEFVKEHCTHIYRLIEQPDKLDELTERIRKMQVTAGQTRNDDFGHFRECICLYAADNVEVPILPFVGKGSPREKMGFNHPVFARLLCPAIYLEEFDTNPTDFSRQFRESTTDFKATATWLPTLVWEPGTYNKEKVSEGMFLHPVIIRCLKRMLLGPEAAKLSTPYQAKNGSNCSLMEVYEVRREHIAYATMGARCAMSGQPQWGGPDIDYDWEDAHNNILEFLWRFRNKDFVNGLLRTLNTSVFGHPKGRKRIRATTTDEVEAYHGGDFEMFEDQEDASTDCSEDDPTTDNNSPHDAADPNSAPNINQDEAPDKNSLAPSGPLRTKDSLNEESVSANPAAPKRPTRTLRPSNPTKDACAPSPHHPSPSQENTGNSKHHSDENEEGSEGSRDSDEHESEEGEDEVPDEEDESDKSDDSESDEADESSESDDELERPPKTAISVPARFRKASSTGRTSSPFSYFLGAESLAPCAGISYISASVTSVALACPFIQALVFLDKNGCQFSDPSTWPSIIFSHNILCHIPLAAAQLQVPNGA</sequence>
<dbReference type="OMA" id="RCHATAR"/>
<protein>
    <submittedName>
        <fullName evidence="2">Uncharacterized protein</fullName>
    </submittedName>
</protein>
<dbReference type="Pfam" id="PF20414">
    <property type="entry name" value="DUF6698"/>
    <property type="match status" value="1"/>
</dbReference>
<organism evidence="2 3">
    <name type="scientific">Coniophora puteana (strain RWD-64-598)</name>
    <name type="common">Brown rot fungus</name>
    <dbReference type="NCBI Taxonomy" id="741705"/>
    <lineage>
        <taxon>Eukaryota</taxon>
        <taxon>Fungi</taxon>
        <taxon>Dikarya</taxon>
        <taxon>Basidiomycota</taxon>
        <taxon>Agaricomycotina</taxon>
        <taxon>Agaricomycetes</taxon>
        <taxon>Agaricomycetidae</taxon>
        <taxon>Boletales</taxon>
        <taxon>Coniophorineae</taxon>
        <taxon>Coniophoraceae</taxon>
        <taxon>Coniophora</taxon>
    </lineage>
</organism>
<evidence type="ECO:0000313" key="2">
    <source>
        <dbReference type="EMBL" id="EIW73874.1"/>
    </source>
</evidence>
<name>R7SFL5_CONPW</name>
<dbReference type="InterPro" id="IPR046521">
    <property type="entry name" value="DUF6698"/>
</dbReference>
<dbReference type="AlphaFoldDB" id="R7SFL5"/>
<feature type="region of interest" description="Disordered" evidence="1">
    <location>
        <begin position="413"/>
        <end position="593"/>
    </location>
</feature>
<dbReference type="EMBL" id="JH711613">
    <property type="protein sequence ID" value="EIW73874.1"/>
    <property type="molecule type" value="Genomic_DNA"/>
</dbReference>
<feature type="compositionally biased region" description="Low complexity" evidence="1">
    <location>
        <begin position="1"/>
        <end position="15"/>
    </location>
</feature>
<evidence type="ECO:0000256" key="1">
    <source>
        <dbReference type="SAM" id="MobiDB-lite"/>
    </source>
</evidence>
<reference evidence="3" key="1">
    <citation type="journal article" date="2012" name="Science">
        <title>The Paleozoic origin of enzymatic lignin decomposition reconstructed from 31 fungal genomes.</title>
        <authorList>
            <person name="Floudas D."/>
            <person name="Binder M."/>
            <person name="Riley R."/>
            <person name="Barry K."/>
            <person name="Blanchette R.A."/>
            <person name="Henrissat B."/>
            <person name="Martinez A.T."/>
            <person name="Otillar R."/>
            <person name="Spatafora J.W."/>
            <person name="Yadav J.S."/>
            <person name="Aerts A."/>
            <person name="Benoit I."/>
            <person name="Boyd A."/>
            <person name="Carlson A."/>
            <person name="Copeland A."/>
            <person name="Coutinho P.M."/>
            <person name="de Vries R.P."/>
            <person name="Ferreira P."/>
            <person name="Findley K."/>
            <person name="Foster B."/>
            <person name="Gaskell J."/>
            <person name="Glotzer D."/>
            <person name="Gorecki P."/>
            <person name="Heitman J."/>
            <person name="Hesse C."/>
            <person name="Hori C."/>
            <person name="Igarashi K."/>
            <person name="Jurgens J.A."/>
            <person name="Kallen N."/>
            <person name="Kersten P."/>
            <person name="Kohler A."/>
            <person name="Kuees U."/>
            <person name="Kumar T.K.A."/>
            <person name="Kuo A."/>
            <person name="LaButti K."/>
            <person name="Larrondo L.F."/>
            <person name="Lindquist E."/>
            <person name="Ling A."/>
            <person name="Lombard V."/>
            <person name="Lucas S."/>
            <person name="Lundell T."/>
            <person name="Martin R."/>
            <person name="McLaughlin D.J."/>
            <person name="Morgenstern I."/>
            <person name="Morin E."/>
            <person name="Murat C."/>
            <person name="Nagy L.G."/>
            <person name="Nolan M."/>
            <person name="Ohm R.A."/>
            <person name="Patyshakuliyeva A."/>
            <person name="Rokas A."/>
            <person name="Ruiz-Duenas F.J."/>
            <person name="Sabat G."/>
            <person name="Salamov A."/>
            <person name="Samejima M."/>
            <person name="Schmutz J."/>
            <person name="Slot J.C."/>
            <person name="St John F."/>
            <person name="Stenlid J."/>
            <person name="Sun H."/>
            <person name="Sun S."/>
            <person name="Syed K."/>
            <person name="Tsang A."/>
            <person name="Wiebenga A."/>
            <person name="Young D."/>
            <person name="Pisabarro A."/>
            <person name="Eastwood D.C."/>
            <person name="Martin F."/>
            <person name="Cullen D."/>
            <person name="Grigoriev I.V."/>
            <person name="Hibbett D.S."/>
        </authorList>
    </citation>
    <scope>NUCLEOTIDE SEQUENCE [LARGE SCALE GENOMIC DNA]</scope>
    <source>
        <strain evidence="3">RWD-64-598 SS2</strain>
    </source>
</reference>
<feature type="compositionally biased region" description="Acidic residues" evidence="1">
    <location>
        <begin position="532"/>
        <end position="570"/>
    </location>
</feature>
<feature type="region of interest" description="Disordered" evidence="1">
    <location>
        <begin position="1"/>
        <end position="68"/>
    </location>
</feature>